<dbReference type="Proteomes" id="UP000514509">
    <property type="component" value="Chromosome"/>
</dbReference>
<protein>
    <submittedName>
        <fullName evidence="1">Uncharacterized protein</fullName>
    </submittedName>
</protein>
<proteinExistence type="predicted"/>
<evidence type="ECO:0000313" key="1">
    <source>
        <dbReference type="EMBL" id="QMU28117.1"/>
    </source>
</evidence>
<evidence type="ECO:0000313" key="2">
    <source>
        <dbReference type="Proteomes" id="UP000514509"/>
    </source>
</evidence>
<reference evidence="1 2" key="1">
    <citation type="submission" date="2020-08" db="EMBL/GenBank/DDBJ databases">
        <title>Adhaeribacter dokdonensis sp. nov., isolated from the rhizosphere of Elymus tsukushiensis, a plant native to the Dokdo Islands, Republic of Korea.</title>
        <authorList>
            <person name="Ghim S.Y."/>
        </authorList>
    </citation>
    <scope>NUCLEOTIDE SEQUENCE [LARGE SCALE GENOMIC DNA]</scope>
    <source>
        <strain evidence="1 2">KUDC8001</strain>
    </source>
</reference>
<keyword evidence="2" id="KW-1185">Reference proteome</keyword>
<dbReference type="AlphaFoldDB" id="A0A7L7L5N4"/>
<dbReference type="KEGG" id="add:HUW48_08685"/>
<gene>
    <name evidence="1" type="ORF">HUW48_08685</name>
</gene>
<accession>A0A7L7L5N4</accession>
<sequence>MKASDNSRYRKSILKTTVFSDSIIFITNGSTIDDGNHIMIQSALFIDSCLKGGIPIKGCISQGKFTADFDNSLFFGQPLIDAYLLQEEMDVYSVVLHHSFELMMKHKKILGREFHESIRWLNYKNSFKGGASYHYHLNWVAYLVDLMKKDINDVKTEASYFYNSISGSKRKYVDNTMDFIEKAYKAVENYS</sequence>
<name>A0A7L7L5N4_9BACT</name>
<dbReference type="EMBL" id="CP055153">
    <property type="protein sequence ID" value="QMU28117.1"/>
    <property type="molecule type" value="Genomic_DNA"/>
</dbReference>
<organism evidence="1 2">
    <name type="scientific">Adhaeribacter radiodurans</name>
    <dbReference type="NCBI Taxonomy" id="2745197"/>
    <lineage>
        <taxon>Bacteria</taxon>
        <taxon>Pseudomonadati</taxon>
        <taxon>Bacteroidota</taxon>
        <taxon>Cytophagia</taxon>
        <taxon>Cytophagales</taxon>
        <taxon>Hymenobacteraceae</taxon>
        <taxon>Adhaeribacter</taxon>
    </lineage>
</organism>